<dbReference type="PROSITE" id="PS50865">
    <property type="entry name" value="ZF_MYND_2"/>
    <property type="match status" value="1"/>
</dbReference>
<gene>
    <name evidence="7" type="ORF">KFL_000460040</name>
</gene>
<keyword evidence="8" id="KW-1185">Reference proteome</keyword>
<evidence type="ECO:0000313" key="8">
    <source>
        <dbReference type="Proteomes" id="UP000054558"/>
    </source>
</evidence>
<evidence type="ECO:0000256" key="2">
    <source>
        <dbReference type="ARBA" id="ARBA00022771"/>
    </source>
</evidence>
<sequence length="288" mass="31571">MHDEQALACAAALAFDNFGLARCLAENTRSDDEDLQGTRAWSNGSLFCELMRLQAADADNIVMKACQMDVIDLFAAGGYLEWLAALKLPASNRQRINTAKACAEMTNDQEYAHKIIPKQREKVETWLRDTECLTDPDAVAKEVLVGRRRAAFDEAVNALVRMQKVTAAAVRKHLAEYQKACKELEDARQSSPTRPPKKKSGASGSGASTSGNGTPPTEEANPLETRNKPARVCEHCQEPAKDGAKLKKCSKCNKARYCGAQCQKLAWRAGHKETCRGITTPALEQIAF</sequence>
<dbReference type="PROSITE" id="PS01360">
    <property type="entry name" value="ZF_MYND_1"/>
    <property type="match status" value="1"/>
</dbReference>
<proteinExistence type="predicted"/>
<dbReference type="Gene3D" id="6.10.140.2220">
    <property type="match status" value="1"/>
</dbReference>
<dbReference type="AlphaFoldDB" id="A0A1Y1HQM3"/>
<dbReference type="Proteomes" id="UP000054558">
    <property type="component" value="Unassembled WGS sequence"/>
</dbReference>
<keyword evidence="3" id="KW-0862">Zinc</keyword>
<feature type="region of interest" description="Disordered" evidence="5">
    <location>
        <begin position="184"/>
        <end position="226"/>
    </location>
</feature>
<keyword evidence="2 4" id="KW-0863">Zinc-finger</keyword>
<feature type="domain" description="MYND-type" evidence="6">
    <location>
        <begin position="233"/>
        <end position="275"/>
    </location>
</feature>
<accession>A0A1Y1HQM3</accession>
<keyword evidence="1" id="KW-0479">Metal-binding</keyword>
<protein>
    <recommendedName>
        <fullName evidence="6">MYND-type domain-containing protein</fullName>
    </recommendedName>
</protein>
<evidence type="ECO:0000256" key="5">
    <source>
        <dbReference type="SAM" id="MobiDB-lite"/>
    </source>
</evidence>
<dbReference type="OrthoDB" id="537437at2759"/>
<evidence type="ECO:0000256" key="4">
    <source>
        <dbReference type="PROSITE-ProRule" id="PRU00134"/>
    </source>
</evidence>
<evidence type="ECO:0000259" key="6">
    <source>
        <dbReference type="PROSITE" id="PS50865"/>
    </source>
</evidence>
<evidence type="ECO:0000313" key="7">
    <source>
        <dbReference type="EMBL" id="GAQ80092.1"/>
    </source>
</evidence>
<dbReference type="Pfam" id="PF01753">
    <property type="entry name" value="zf-MYND"/>
    <property type="match status" value="1"/>
</dbReference>
<feature type="compositionally biased region" description="Low complexity" evidence="5">
    <location>
        <begin position="201"/>
        <end position="217"/>
    </location>
</feature>
<dbReference type="GO" id="GO:0008270">
    <property type="term" value="F:zinc ion binding"/>
    <property type="evidence" value="ECO:0007669"/>
    <property type="project" value="UniProtKB-KW"/>
</dbReference>
<evidence type="ECO:0000256" key="1">
    <source>
        <dbReference type="ARBA" id="ARBA00022723"/>
    </source>
</evidence>
<dbReference type="InterPro" id="IPR002893">
    <property type="entry name" value="Znf_MYND"/>
</dbReference>
<evidence type="ECO:0000256" key="3">
    <source>
        <dbReference type="ARBA" id="ARBA00022833"/>
    </source>
</evidence>
<reference evidence="7 8" key="1">
    <citation type="journal article" date="2014" name="Nat. Commun.">
        <title>Klebsormidium flaccidum genome reveals primary factors for plant terrestrial adaptation.</title>
        <authorList>
            <person name="Hori K."/>
            <person name="Maruyama F."/>
            <person name="Fujisawa T."/>
            <person name="Togashi T."/>
            <person name="Yamamoto N."/>
            <person name="Seo M."/>
            <person name="Sato S."/>
            <person name="Yamada T."/>
            <person name="Mori H."/>
            <person name="Tajima N."/>
            <person name="Moriyama T."/>
            <person name="Ikeuchi M."/>
            <person name="Watanabe M."/>
            <person name="Wada H."/>
            <person name="Kobayashi K."/>
            <person name="Saito M."/>
            <person name="Masuda T."/>
            <person name="Sasaki-Sekimoto Y."/>
            <person name="Mashiguchi K."/>
            <person name="Awai K."/>
            <person name="Shimojima M."/>
            <person name="Masuda S."/>
            <person name="Iwai M."/>
            <person name="Nobusawa T."/>
            <person name="Narise T."/>
            <person name="Kondo S."/>
            <person name="Saito H."/>
            <person name="Sato R."/>
            <person name="Murakawa M."/>
            <person name="Ihara Y."/>
            <person name="Oshima-Yamada Y."/>
            <person name="Ohtaka K."/>
            <person name="Satoh M."/>
            <person name="Sonobe K."/>
            <person name="Ishii M."/>
            <person name="Ohtani R."/>
            <person name="Kanamori-Sato M."/>
            <person name="Honoki R."/>
            <person name="Miyazaki D."/>
            <person name="Mochizuki H."/>
            <person name="Umetsu J."/>
            <person name="Higashi K."/>
            <person name="Shibata D."/>
            <person name="Kamiya Y."/>
            <person name="Sato N."/>
            <person name="Nakamura Y."/>
            <person name="Tabata S."/>
            <person name="Ida S."/>
            <person name="Kurokawa K."/>
            <person name="Ohta H."/>
        </authorList>
    </citation>
    <scope>NUCLEOTIDE SEQUENCE [LARGE SCALE GENOMIC DNA]</scope>
    <source>
        <strain evidence="7 8">NIES-2285</strain>
    </source>
</reference>
<dbReference type="SUPFAM" id="SSF144232">
    <property type="entry name" value="HIT/MYND zinc finger-like"/>
    <property type="match status" value="1"/>
</dbReference>
<organism evidence="7 8">
    <name type="scientific">Klebsormidium nitens</name>
    <name type="common">Green alga</name>
    <name type="synonym">Ulothrix nitens</name>
    <dbReference type="NCBI Taxonomy" id="105231"/>
    <lineage>
        <taxon>Eukaryota</taxon>
        <taxon>Viridiplantae</taxon>
        <taxon>Streptophyta</taxon>
        <taxon>Klebsormidiophyceae</taxon>
        <taxon>Klebsormidiales</taxon>
        <taxon>Klebsormidiaceae</taxon>
        <taxon>Klebsormidium</taxon>
    </lineage>
</organism>
<name>A0A1Y1HQM3_KLENI</name>
<dbReference type="EMBL" id="DF236995">
    <property type="protein sequence ID" value="GAQ80092.1"/>
    <property type="molecule type" value="Genomic_DNA"/>
</dbReference>